<dbReference type="GO" id="GO:0003964">
    <property type="term" value="F:RNA-directed DNA polymerase activity"/>
    <property type="evidence" value="ECO:0007669"/>
    <property type="project" value="UniProtKB-KW"/>
</dbReference>
<comment type="caution">
    <text evidence="1">The sequence shown here is derived from an EMBL/GenBank/DDBJ whole genome shotgun (WGS) entry which is preliminary data.</text>
</comment>
<keyword evidence="1" id="KW-0548">Nucleotidyltransferase</keyword>
<sequence length="209" mass="23965">MSETWLRPGITDAMVRLPGYTLYRCDRPNRMGGGVAFYLADCLAATVLRSSEAATNIKPEFIVAEIVVSDRSKLLLAVVYRPPNSGYLYEFFQTIQELQMNYRHLAVLGDFNADMMQDTFDSQQMNTLITTAGLYCVPYATTHHLRDSSTLLDLCIIDDEDKLIEQGQRGVAFLSAHDLIYIRYAIRIQRRRGRQVVCRDWRNFDADTF</sequence>
<dbReference type="SUPFAM" id="SSF56219">
    <property type="entry name" value="DNase I-like"/>
    <property type="match status" value="1"/>
</dbReference>
<evidence type="ECO:0000313" key="2">
    <source>
        <dbReference type="Proteomes" id="UP000036403"/>
    </source>
</evidence>
<dbReference type="PaxDb" id="67767-A0A0J7KAA9"/>
<dbReference type="InterPro" id="IPR036691">
    <property type="entry name" value="Endo/exonu/phosph_ase_sf"/>
</dbReference>
<keyword evidence="2" id="KW-1185">Reference proteome</keyword>
<protein>
    <submittedName>
        <fullName evidence="1">Reverse transcriptase-9</fullName>
    </submittedName>
</protein>
<dbReference type="AlphaFoldDB" id="A0A0J7KAA9"/>
<dbReference type="PANTHER" id="PTHR33776">
    <property type="entry name" value="ENDO/EXONUCLEASE/PHOSPHATASE DOMAIN-CONTAINING PROTEIN"/>
    <property type="match status" value="1"/>
</dbReference>
<name>A0A0J7KAA9_LASNI</name>
<keyword evidence="1" id="KW-0808">Transferase</keyword>
<proteinExistence type="predicted"/>
<accession>A0A0J7KAA9</accession>
<dbReference type="Gene3D" id="3.60.10.10">
    <property type="entry name" value="Endonuclease/exonuclease/phosphatase"/>
    <property type="match status" value="1"/>
</dbReference>
<gene>
    <name evidence="1" type="ORF">RF55_13575</name>
</gene>
<evidence type="ECO:0000313" key="1">
    <source>
        <dbReference type="EMBL" id="KMQ87209.1"/>
    </source>
</evidence>
<keyword evidence="1" id="KW-0695">RNA-directed DNA polymerase</keyword>
<dbReference type="Proteomes" id="UP000036403">
    <property type="component" value="Unassembled WGS sequence"/>
</dbReference>
<dbReference type="PANTHER" id="PTHR33776:SF3">
    <property type="entry name" value="PHD-TYPE DOMAIN-CONTAINING PROTEIN"/>
    <property type="match status" value="1"/>
</dbReference>
<dbReference type="OrthoDB" id="7699497at2759"/>
<dbReference type="EMBL" id="LBMM01010819">
    <property type="protein sequence ID" value="KMQ87209.1"/>
    <property type="molecule type" value="Genomic_DNA"/>
</dbReference>
<organism evidence="1 2">
    <name type="scientific">Lasius niger</name>
    <name type="common">Black garden ant</name>
    <dbReference type="NCBI Taxonomy" id="67767"/>
    <lineage>
        <taxon>Eukaryota</taxon>
        <taxon>Metazoa</taxon>
        <taxon>Ecdysozoa</taxon>
        <taxon>Arthropoda</taxon>
        <taxon>Hexapoda</taxon>
        <taxon>Insecta</taxon>
        <taxon>Pterygota</taxon>
        <taxon>Neoptera</taxon>
        <taxon>Endopterygota</taxon>
        <taxon>Hymenoptera</taxon>
        <taxon>Apocrita</taxon>
        <taxon>Aculeata</taxon>
        <taxon>Formicoidea</taxon>
        <taxon>Formicidae</taxon>
        <taxon>Formicinae</taxon>
        <taxon>Lasius</taxon>
        <taxon>Lasius</taxon>
    </lineage>
</organism>
<reference evidence="1 2" key="1">
    <citation type="submission" date="2015-04" db="EMBL/GenBank/DDBJ databases">
        <title>Lasius niger genome sequencing.</title>
        <authorList>
            <person name="Konorov E.A."/>
            <person name="Nikitin M.A."/>
            <person name="Kirill M.V."/>
            <person name="Chang P."/>
        </authorList>
    </citation>
    <scope>NUCLEOTIDE SEQUENCE [LARGE SCALE GENOMIC DNA]</scope>
    <source>
        <tissue evidence="1">Whole</tissue>
    </source>
</reference>